<feature type="non-terminal residue" evidence="1">
    <location>
        <position position="1"/>
    </location>
</feature>
<keyword evidence="2" id="KW-1185">Reference proteome</keyword>
<evidence type="ECO:0000313" key="1">
    <source>
        <dbReference type="EMBL" id="CAG8615582.1"/>
    </source>
</evidence>
<protein>
    <submittedName>
        <fullName evidence="1">3685_t:CDS:1</fullName>
    </submittedName>
</protein>
<name>A0ACA9MUZ6_9GLOM</name>
<reference evidence="1" key="1">
    <citation type="submission" date="2021-06" db="EMBL/GenBank/DDBJ databases">
        <authorList>
            <person name="Kallberg Y."/>
            <person name="Tangrot J."/>
            <person name="Rosling A."/>
        </authorList>
    </citation>
    <scope>NUCLEOTIDE SEQUENCE</scope>
    <source>
        <strain evidence="1">AU212A</strain>
    </source>
</reference>
<dbReference type="Proteomes" id="UP000789860">
    <property type="component" value="Unassembled WGS sequence"/>
</dbReference>
<proteinExistence type="predicted"/>
<sequence>RGRRYPVPPQFYEYDDDDNEEFKIRDIKPRNLLPLLLAEATNSAQSARSVESNITKTLND</sequence>
<gene>
    <name evidence="1" type="ORF">SCALOS_LOCUS7455</name>
</gene>
<feature type="non-terminal residue" evidence="1">
    <location>
        <position position="60"/>
    </location>
</feature>
<comment type="caution">
    <text evidence="1">The sequence shown here is derived from an EMBL/GenBank/DDBJ whole genome shotgun (WGS) entry which is preliminary data.</text>
</comment>
<accession>A0ACA9MUZ6</accession>
<evidence type="ECO:0000313" key="2">
    <source>
        <dbReference type="Proteomes" id="UP000789860"/>
    </source>
</evidence>
<organism evidence="1 2">
    <name type="scientific">Scutellospora calospora</name>
    <dbReference type="NCBI Taxonomy" id="85575"/>
    <lineage>
        <taxon>Eukaryota</taxon>
        <taxon>Fungi</taxon>
        <taxon>Fungi incertae sedis</taxon>
        <taxon>Mucoromycota</taxon>
        <taxon>Glomeromycotina</taxon>
        <taxon>Glomeromycetes</taxon>
        <taxon>Diversisporales</taxon>
        <taxon>Gigasporaceae</taxon>
        <taxon>Scutellospora</taxon>
    </lineage>
</organism>
<dbReference type="EMBL" id="CAJVPM010016716">
    <property type="protein sequence ID" value="CAG8615582.1"/>
    <property type="molecule type" value="Genomic_DNA"/>
</dbReference>